<name>A0ABR9ZQC4_9FIRM</name>
<evidence type="ECO:0000313" key="3">
    <source>
        <dbReference type="Proteomes" id="UP000614200"/>
    </source>
</evidence>
<keyword evidence="2" id="KW-0067">ATP-binding</keyword>
<dbReference type="PANTHER" id="PTHR32182:SF22">
    <property type="entry name" value="ATP-DEPENDENT ENDONUCLEASE, OLD FAMILY-RELATED"/>
    <property type="match status" value="1"/>
</dbReference>
<keyword evidence="2" id="KW-0547">Nucleotide-binding</keyword>
<dbReference type="Proteomes" id="UP000614200">
    <property type="component" value="Unassembled WGS sequence"/>
</dbReference>
<protein>
    <submittedName>
        <fullName evidence="2">ATP-binding protein</fullName>
    </submittedName>
</protein>
<dbReference type="Gene3D" id="3.40.50.300">
    <property type="entry name" value="P-loop containing nucleotide triphosphate hydrolases"/>
    <property type="match status" value="1"/>
</dbReference>
<reference evidence="2 3" key="1">
    <citation type="submission" date="2020-11" db="EMBL/GenBank/DDBJ databases">
        <title>Fusibacter basophilias sp. nov.</title>
        <authorList>
            <person name="Qiu D."/>
        </authorList>
    </citation>
    <scope>NUCLEOTIDE SEQUENCE [LARGE SCALE GENOMIC DNA]</scope>
    <source>
        <strain evidence="2 3">Q10-2</strain>
    </source>
</reference>
<accession>A0ABR9ZQC4</accession>
<evidence type="ECO:0000313" key="2">
    <source>
        <dbReference type="EMBL" id="MBF4691834.1"/>
    </source>
</evidence>
<proteinExistence type="predicted"/>
<dbReference type="PANTHER" id="PTHR32182">
    <property type="entry name" value="DNA REPLICATION AND REPAIR PROTEIN RECF"/>
    <property type="match status" value="1"/>
</dbReference>
<organism evidence="2 3">
    <name type="scientific">Fusibacter ferrireducens</name>
    <dbReference type="NCBI Taxonomy" id="2785058"/>
    <lineage>
        <taxon>Bacteria</taxon>
        <taxon>Bacillati</taxon>
        <taxon>Bacillota</taxon>
        <taxon>Clostridia</taxon>
        <taxon>Eubacteriales</taxon>
        <taxon>Eubacteriales Family XII. Incertae Sedis</taxon>
        <taxon>Fusibacter</taxon>
    </lineage>
</organism>
<sequence length="916" mass="107989">MTMNIIQSIDDNIQREFNITESDTNDQILIKVNVYFSERIKKIEKYGNIDIENNLLLEYAEKWIRILKPYFAVLKGNKYFEQLFTHRYMCCAFYVLKTSDETLFNQLLSDTHFEDLCYRGLIEYFDMYTGPFYNNERAITMLCTYFPARKMNVQEYERLTPVLFKHISYAGSKGDRGYAYEGISAIQKGISNIPIKYILRGLDGISLSNVLGDPIIRKQVYTVIRYSQWDDFLEKKFFYLDSLIIANKLNEILYLKYKNERYSRYYIDYNTHIGQEKIMVLQEEDEEKYGYWENTPFTQRVFMLNKVPILTVSYQNKNIEIKYNKKLKKFPMNENDYYLNEFISREYYSEIHELIMNVALGASDFSFSYAYIDQYRTLNNSTLSFDGLTDFNLKSKKLIKKSELDLNPKFYDPSIHSVTCIVGKNGTGKTSVIEFLNQWFFAMIMGIEADEIRIENGIVVTEDLKVIGLDGDEIQFLVTFNLNDNLYFISNFKVETEVFSACEKGVFKSSDYSKIIYFSSMIHLNHWTFEKRLNPSLNNNNSEMNLRGDFRSADYSEMNSLNYMLDHIDAPEEAFVNKEICYHLAFLDAFYSSIKKSEAYKENNEIRSGMFGDHFIEHIVLNLSDRSIPIDSFLPLVENETYIEQAITSRTSKLGHFSSGQYAKFSFLAKLYWCLSGYSKYYKLFEKYAKPIENSFSVLDTIEPGETAVIFIDEGELYYHPEWQRKYMQELIFMINQYSDQNKIQIIITTNSPFIVSDLMHSDVVYMPEIENEEEQLTFGQNIHTLMMKKFFMEGSIGAFSKSKISELIQWINAFDALNNAKDDEVEPCSEKYNKISDGIHKKYGIPNTTTDMFNFIKKQILYVGEVVYREKLLMMLEESRKNDVAFQLALLEKEQLKLEQKMIELKNRRERYDRN</sequence>
<dbReference type="RefSeq" id="WP_194700065.1">
    <property type="nucleotide sequence ID" value="NZ_JADKNH010000001.1"/>
</dbReference>
<comment type="caution">
    <text evidence="2">The sequence shown here is derived from an EMBL/GenBank/DDBJ whole genome shotgun (WGS) entry which is preliminary data.</text>
</comment>
<keyword evidence="3" id="KW-1185">Reference proteome</keyword>
<feature type="coiled-coil region" evidence="1">
    <location>
        <begin position="889"/>
        <end position="916"/>
    </location>
</feature>
<gene>
    <name evidence="2" type="ORF">ISU02_01825</name>
</gene>
<evidence type="ECO:0000256" key="1">
    <source>
        <dbReference type="SAM" id="Coils"/>
    </source>
</evidence>
<dbReference type="EMBL" id="JADKNH010000001">
    <property type="protein sequence ID" value="MBF4691834.1"/>
    <property type="molecule type" value="Genomic_DNA"/>
</dbReference>
<keyword evidence="1" id="KW-0175">Coiled coil</keyword>
<dbReference type="SUPFAM" id="SSF52540">
    <property type="entry name" value="P-loop containing nucleoside triphosphate hydrolases"/>
    <property type="match status" value="1"/>
</dbReference>
<dbReference type="GO" id="GO:0005524">
    <property type="term" value="F:ATP binding"/>
    <property type="evidence" value="ECO:0007669"/>
    <property type="project" value="UniProtKB-KW"/>
</dbReference>
<dbReference type="InterPro" id="IPR027417">
    <property type="entry name" value="P-loop_NTPase"/>
</dbReference>